<organism evidence="2 3">
    <name type="scientific">Mucilaginibacter galii</name>
    <dbReference type="NCBI Taxonomy" id="2005073"/>
    <lineage>
        <taxon>Bacteria</taxon>
        <taxon>Pseudomonadati</taxon>
        <taxon>Bacteroidota</taxon>
        <taxon>Sphingobacteriia</taxon>
        <taxon>Sphingobacteriales</taxon>
        <taxon>Sphingobacteriaceae</taxon>
        <taxon>Mucilaginibacter</taxon>
    </lineage>
</organism>
<comment type="caution">
    <text evidence="2">The sequence shown here is derived from an EMBL/GenBank/DDBJ whole genome shotgun (WGS) entry which is preliminary data.</text>
</comment>
<dbReference type="AlphaFoldDB" id="A0A917N2X3"/>
<evidence type="ECO:0000313" key="3">
    <source>
        <dbReference type="Proteomes" id="UP000662074"/>
    </source>
</evidence>
<dbReference type="InterPro" id="IPR043729">
    <property type="entry name" value="DUF5672"/>
</dbReference>
<accession>A0A917N2X3</accession>
<evidence type="ECO:0000313" key="2">
    <source>
        <dbReference type="EMBL" id="GGI52341.1"/>
    </source>
</evidence>
<evidence type="ECO:0000259" key="1">
    <source>
        <dbReference type="Pfam" id="PF18922"/>
    </source>
</evidence>
<dbReference type="Pfam" id="PF18922">
    <property type="entry name" value="DUF5672"/>
    <property type="match status" value="1"/>
</dbReference>
<gene>
    <name evidence="2" type="ORF">GCM10011425_35530</name>
</gene>
<proteinExistence type="predicted"/>
<dbReference type="Proteomes" id="UP000662074">
    <property type="component" value="Unassembled WGS sequence"/>
</dbReference>
<name>A0A917N2X3_9SPHI</name>
<protein>
    <recommendedName>
        <fullName evidence="1">DUF5672 domain-containing protein</fullName>
    </recommendedName>
</protein>
<keyword evidence="3" id="KW-1185">Reference proteome</keyword>
<feature type="domain" description="DUF5672" evidence="1">
    <location>
        <begin position="62"/>
        <end position="248"/>
    </location>
</feature>
<reference evidence="2" key="1">
    <citation type="journal article" date="2014" name="Int. J. Syst. Evol. Microbiol.">
        <title>Complete genome sequence of Corynebacterium casei LMG S-19264T (=DSM 44701T), isolated from a smear-ripened cheese.</title>
        <authorList>
            <consortium name="US DOE Joint Genome Institute (JGI-PGF)"/>
            <person name="Walter F."/>
            <person name="Albersmeier A."/>
            <person name="Kalinowski J."/>
            <person name="Ruckert C."/>
        </authorList>
    </citation>
    <scope>NUCLEOTIDE SEQUENCE</scope>
    <source>
        <strain evidence="2">CCM 8711</strain>
    </source>
</reference>
<dbReference type="EMBL" id="BMDO01000012">
    <property type="protein sequence ID" value="GGI52341.1"/>
    <property type="molecule type" value="Genomic_DNA"/>
</dbReference>
<sequence>MRMDTSKVVIVIPFYRSSLSAYEIIALQQCQHMLKAYTIIAVKPASLTLPDAARTLSFDSEESFSDDYFKSIAGYNRLLLSTEFYDRFITYEYMLIYQLDAFVFKDELVYWCNQNIDYVGAPWIRTKNDGLLKRWELQLKAYVYTRFNVKRKGVPSSRQFMNKVGNGGLSLRRTKKFKELTISMQSQIAFYLSNTAHEYNEDMFWSIEVNRKQKLLNIPSWQTGLKFAFEFAPDLALSINQELPFGCHAWDRNVDFWRPIFKQFNYNI</sequence>
<reference evidence="2" key="2">
    <citation type="submission" date="2020-09" db="EMBL/GenBank/DDBJ databases">
        <authorList>
            <person name="Sun Q."/>
            <person name="Sedlacek I."/>
        </authorList>
    </citation>
    <scope>NUCLEOTIDE SEQUENCE</scope>
    <source>
        <strain evidence="2">CCM 8711</strain>
    </source>
</reference>